<feature type="domain" description="Mab-21-like nucleotidyltransferase" evidence="7">
    <location>
        <begin position="67"/>
        <end position="213"/>
    </location>
</feature>
<keyword evidence="9" id="KW-1185">Reference proteome</keyword>
<comment type="similarity">
    <text evidence="2">Belongs to the mab-21 family.</text>
</comment>
<keyword evidence="6" id="KW-0464">Manganese</keyword>
<evidence type="ECO:0000256" key="3">
    <source>
        <dbReference type="ARBA" id="ARBA00022741"/>
    </source>
</evidence>
<dbReference type="GO" id="GO:0005525">
    <property type="term" value="F:GTP binding"/>
    <property type="evidence" value="ECO:0007669"/>
    <property type="project" value="UniProtKB-KW"/>
</dbReference>
<evidence type="ECO:0000259" key="7">
    <source>
        <dbReference type="Pfam" id="PF03281"/>
    </source>
</evidence>
<dbReference type="Proteomes" id="UP001200034">
    <property type="component" value="Unassembled WGS sequence"/>
</dbReference>
<dbReference type="InterPro" id="IPR046903">
    <property type="entry name" value="Mab-21-like_nuc_Trfase"/>
</dbReference>
<organism evidence="8 9">
    <name type="scientific">Drosophila rubida</name>
    <dbReference type="NCBI Taxonomy" id="30044"/>
    <lineage>
        <taxon>Eukaryota</taxon>
        <taxon>Metazoa</taxon>
        <taxon>Ecdysozoa</taxon>
        <taxon>Arthropoda</taxon>
        <taxon>Hexapoda</taxon>
        <taxon>Insecta</taxon>
        <taxon>Pterygota</taxon>
        <taxon>Neoptera</taxon>
        <taxon>Endopterygota</taxon>
        <taxon>Diptera</taxon>
        <taxon>Brachycera</taxon>
        <taxon>Muscomorpha</taxon>
        <taxon>Ephydroidea</taxon>
        <taxon>Drosophilidae</taxon>
        <taxon>Drosophila</taxon>
    </lineage>
</organism>
<evidence type="ECO:0000256" key="1">
    <source>
        <dbReference type="ARBA" id="ARBA00001936"/>
    </source>
</evidence>
<dbReference type="Pfam" id="PF03281">
    <property type="entry name" value="Mab-21"/>
    <property type="match status" value="1"/>
</dbReference>
<dbReference type="PANTHER" id="PTHR10656">
    <property type="entry name" value="CELL FATE DETERMINING PROTEIN MAB21-RELATED"/>
    <property type="match status" value="1"/>
</dbReference>
<evidence type="ECO:0000256" key="4">
    <source>
        <dbReference type="ARBA" id="ARBA00022840"/>
    </source>
</evidence>
<gene>
    <name evidence="8" type="ORF">KR093_011321</name>
</gene>
<protein>
    <recommendedName>
        <fullName evidence="7">Mab-21-like nucleotidyltransferase domain-containing protein</fullName>
    </recommendedName>
</protein>
<dbReference type="AlphaFoldDB" id="A0AAD4JWZ3"/>
<comment type="caution">
    <text evidence="8">The sequence shown here is derived from an EMBL/GenBank/DDBJ whole genome shotgun (WGS) entry which is preliminary data.</text>
</comment>
<evidence type="ECO:0000313" key="9">
    <source>
        <dbReference type="Proteomes" id="UP001200034"/>
    </source>
</evidence>
<dbReference type="GO" id="GO:0005524">
    <property type="term" value="F:ATP binding"/>
    <property type="evidence" value="ECO:0007669"/>
    <property type="project" value="UniProtKB-KW"/>
</dbReference>
<accession>A0AAD4JWZ3</accession>
<reference evidence="8" key="1">
    <citation type="journal article" date="2021" name="Mol. Ecol. Resour.">
        <title>Phylogenomic analyses of the genus Drosophila reveals genomic signals of climate adaptation.</title>
        <authorList>
            <person name="Li F."/>
            <person name="Rane R.V."/>
            <person name="Luria V."/>
            <person name="Xiong Z."/>
            <person name="Chen J."/>
            <person name="Li Z."/>
            <person name="Catullo R.A."/>
            <person name="Griffin P.C."/>
            <person name="Schiffer M."/>
            <person name="Pearce S."/>
            <person name="Lee S.F."/>
            <person name="McElroy K."/>
            <person name="Stocker A."/>
            <person name="Shirriffs J."/>
            <person name="Cockerell F."/>
            <person name="Coppin C."/>
            <person name="Sgro C.M."/>
            <person name="Karger A."/>
            <person name="Cain J.W."/>
            <person name="Weber J.A."/>
            <person name="Santpere G."/>
            <person name="Kirschner M.W."/>
            <person name="Hoffmann A.A."/>
            <person name="Oakeshott J.G."/>
            <person name="Zhang G."/>
        </authorList>
    </citation>
    <scope>NUCLEOTIDE SEQUENCE</scope>
    <source>
        <strain evidence="8">BGI-SZ-2011g</strain>
    </source>
</reference>
<evidence type="ECO:0000256" key="5">
    <source>
        <dbReference type="ARBA" id="ARBA00023134"/>
    </source>
</evidence>
<dbReference type="EMBL" id="JAJJHW010002774">
    <property type="protein sequence ID" value="KAH8366265.1"/>
    <property type="molecule type" value="Genomic_DNA"/>
</dbReference>
<name>A0AAD4JWZ3_9MUSC</name>
<dbReference type="InterPro" id="IPR024810">
    <property type="entry name" value="MAB21L/cGLR"/>
</dbReference>
<dbReference type="Gene3D" id="3.30.460.90">
    <property type="match status" value="1"/>
</dbReference>
<keyword evidence="5" id="KW-0342">GTP-binding</keyword>
<evidence type="ECO:0000313" key="8">
    <source>
        <dbReference type="EMBL" id="KAH8366265.1"/>
    </source>
</evidence>
<evidence type="ECO:0000256" key="2">
    <source>
        <dbReference type="ARBA" id="ARBA00008307"/>
    </source>
</evidence>
<sequence>MTNYSDRRFSFGEGIEYALKKLIFSDDIKSAFHADAQIIECAVLKAISSFDPMLRSTFKNFSFNASYLDGIRIRLSNEFDMHVKIQLDCTLIPTSVPNRPGFIFLRASDSNDLKCVKYFDSEGYFVNRVAVQRWFLDNITAVLPKLQNICCNSGRAYSLEYKAHGYGLAHTLLATEHHNPRRQISFDFVPVFVFEPHQWPRNQLKYPKGNHQWFAVPCQYFDRSETHDPRSFIQCAPRWEHLVPHKKQNIKDSLCLLKALRNANEMPGLANYHLKSIYLQATDEKLANWNQAPGRILIRVSKF</sequence>
<dbReference type="PANTHER" id="PTHR10656:SF42">
    <property type="entry name" value="CYCLIC GMP-AMP SYNTHASE-LIKE PROTEIN-RELATED"/>
    <property type="match status" value="1"/>
</dbReference>
<proteinExistence type="inferred from homology"/>
<dbReference type="SMART" id="SM01265">
    <property type="entry name" value="Mab-21"/>
    <property type="match status" value="1"/>
</dbReference>
<evidence type="ECO:0000256" key="6">
    <source>
        <dbReference type="ARBA" id="ARBA00023211"/>
    </source>
</evidence>
<keyword evidence="4" id="KW-0067">ATP-binding</keyword>
<comment type="cofactor">
    <cofactor evidence="1">
        <name>Mn(2+)</name>
        <dbReference type="ChEBI" id="CHEBI:29035"/>
    </cofactor>
</comment>
<keyword evidence="3" id="KW-0547">Nucleotide-binding</keyword>